<sequence length="244" mass="27216">MMGRDRRRGSGGGFQGRRRADGASAAQDKAMRSRLSRAVGSFTCVFIVLSGVSVAAGPASRADPSDYDRPPVPLPVINPTPSGWVPKFPFPFDQTKNRVTEADINAEREMCQWFNAQYDELMRQINRLQFHRITPNGPGVYMGSGSDWDYSIGGLQQQVDIVTKNIDQSVGFLAPRAQALTQSTDHAGDVYFPIYQGESFYLLWQHLSNVNAGIKSHQPDWFTGPSVHRVLRWGSRIHRSNVCE</sequence>
<feature type="region of interest" description="Disordered" evidence="1">
    <location>
        <begin position="1"/>
        <end position="28"/>
    </location>
</feature>
<accession>A0AAD1IZL4</accession>
<gene>
    <name evidence="2" type="ORF">MMON_38410</name>
</gene>
<dbReference type="Proteomes" id="UP000466039">
    <property type="component" value="Chromosome"/>
</dbReference>
<evidence type="ECO:0000313" key="3">
    <source>
        <dbReference type="Proteomes" id="UP000466039"/>
    </source>
</evidence>
<dbReference type="EMBL" id="AP022617">
    <property type="protein sequence ID" value="BBZ62540.1"/>
    <property type="molecule type" value="Genomic_DNA"/>
</dbReference>
<keyword evidence="3" id="KW-1185">Reference proteome</keyword>
<evidence type="ECO:0000256" key="1">
    <source>
        <dbReference type="SAM" id="MobiDB-lite"/>
    </source>
</evidence>
<proteinExistence type="predicted"/>
<reference evidence="2 3" key="1">
    <citation type="journal article" date="2019" name="Emerg. Microbes Infect.">
        <title>Comprehensive subspecies identification of 175 nontuberculous mycobacteria species based on 7547 genomic profiles.</title>
        <authorList>
            <person name="Matsumoto Y."/>
            <person name="Kinjo T."/>
            <person name="Motooka D."/>
            <person name="Nabeya D."/>
            <person name="Jung N."/>
            <person name="Uechi K."/>
            <person name="Horii T."/>
            <person name="Iida T."/>
            <person name="Fujita J."/>
            <person name="Nakamura S."/>
        </authorList>
    </citation>
    <scope>NUCLEOTIDE SEQUENCE [LARGE SCALE GENOMIC DNA]</scope>
    <source>
        <strain evidence="2 3">JCM 15658</strain>
    </source>
</reference>
<organism evidence="2 3">
    <name type="scientific">Mycolicibacterium monacense</name>
    <name type="common">Mycobacterium monacense</name>
    <dbReference type="NCBI Taxonomy" id="85693"/>
    <lineage>
        <taxon>Bacteria</taxon>
        <taxon>Bacillati</taxon>
        <taxon>Actinomycetota</taxon>
        <taxon>Actinomycetes</taxon>
        <taxon>Mycobacteriales</taxon>
        <taxon>Mycobacteriaceae</taxon>
        <taxon>Mycolicibacterium</taxon>
    </lineage>
</organism>
<evidence type="ECO:0000313" key="2">
    <source>
        <dbReference type="EMBL" id="BBZ62540.1"/>
    </source>
</evidence>
<name>A0AAD1IZL4_MYCMB</name>
<protein>
    <submittedName>
        <fullName evidence="2">Uncharacterized protein</fullName>
    </submittedName>
</protein>
<dbReference type="AlphaFoldDB" id="A0AAD1IZL4"/>